<organism evidence="2 3">
    <name type="scientific">Marasmiellus scandens</name>
    <dbReference type="NCBI Taxonomy" id="2682957"/>
    <lineage>
        <taxon>Eukaryota</taxon>
        <taxon>Fungi</taxon>
        <taxon>Dikarya</taxon>
        <taxon>Basidiomycota</taxon>
        <taxon>Agaricomycotina</taxon>
        <taxon>Agaricomycetes</taxon>
        <taxon>Agaricomycetidae</taxon>
        <taxon>Agaricales</taxon>
        <taxon>Marasmiineae</taxon>
        <taxon>Omphalotaceae</taxon>
        <taxon>Marasmiellus</taxon>
    </lineage>
</organism>
<gene>
    <name evidence="2" type="ORF">VKT23_019030</name>
</gene>
<feature type="compositionally biased region" description="Basic and acidic residues" evidence="1">
    <location>
        <begin position="36"/>
        <end position="52"/>
    </location>
</feature>
<feature type="region of interest" description="Disordered" evidence="1">
    <location>
        <begin position="1"/>
        <end position="66"/>
    </location>
</feature>
<sequence>MPGPAPNQTHKYDFSDTAETGIVISDNKDPIVLVDSKGEDVQGKKSSNKDQNVDQDVDQDIDQDAD</sequence>
<dbReference type="Proteomes" id="UP001498398">
    <property type="component" value="Unassembled WGS sequence"/>
</dbReference>
<feature type="compositionally biased region" description="Acidic residues" evidence="1">
    <location>
        <begin position="53"/>
        <end position="66"/>
    </location>
</feature>
<accession>A0ABR1IMM1</accession>
<evidence type="ECO:0000313" key="3">
    <source>
        <dbReference type="Proteomes" id="UP001498398"/>
    </source>
</evidence>
<evidence type="ECO:0000256" key="1">
    <source>
        <dbReference type="SAM" id="MobiDB-lite"/>
    </source>
</evidence>
<dbReference type="EMBL" id="JBANRG010000092">
    <property type="protein sequence ID" value="KAK7436623.1"/>
    <property type="molecule type" value="Genomic_DNA"/>
</dbReference>
<protein>
    <submittedName>
        <fullName evidence="2">Uncharacterized protein</fullName>
    </submittedName>
</protein>
<name>A0ABR1IMM1_9AGAR</name>
<evidence type="ECO:0000313" key="2">
    <source>
        <dbReference type="EMBL" id="KAK7436623.1"/>
    </source>
</evidence>
<proteinExistence type="predicted"/>
<reference evidence="2 3" key="1">
    <citation type="submission" date="2024-01" db="EMBL/GenBank/DDBJ databases">
        <title>A draft genome for the cacao thread blight pathogen Marasmiellus scandens.</title>
        <authorList>
            <person name="Baruah I.K."/>
            <person name="Leung J."/>
            <person name="Bukari Y."/>
            <person name="Amoako-Attah I."/>
            <person name="Meinhardt L.W."/>
            <person name="Bailey B.A."/>
            <person name="Cohen S.P."/>
        </authorList>
    </citation>
    <scope>NUCLEOTIDE SEQUENCE [LARGE SCALE GENOMIC DNA]</scope>
    <source>
        <strain evidence="2 3">GH-19</strain>
    </source>
</reference>
<keyword evidence="3" id="KW-1185">Reference proteome</keyword>
<comment type="caution">
    <text evidence="2">The sequence shown here is derived from an EMBL/GenBank/DDBJ whole genome shotgun (WGS) entry which is preliminary data.</text>
</comment>